<feature type="signal peptide" evidence="4">
    <location>
        <begin position="1"/>
        <end position="28"/>
    </location>
</feature>
<evidence type="ECO:0000256" key="2">
    <source>
        <dbReference type="ARBA" id="ARBA00022448"/>
    </source>
</evidence>
<dbReference type="InterPro" id="IPR039424">
    <property type="entry name" value="SBP_5"/>
</dbReference>
<dbReference type="GO" id="GO:0042597">
    <property type="term" value="C:periplasmic space"/>
    <property type="evidence" value="ECO:0007669"/>
    <property type="project" value="UniProtKB-ARBA"/>
</dbReference>
<evidence type="ECO:0000313" key="7">
    <source>
        <dbReference type="Proteomes" id="UP000757900"/>
    </source>
</evidence>
<dbReference type="GO" id="GO:0043190">
    <property type="term" value="C:ATP-binding cassette (ABC) transporter complex"/>
    <property type="evidence" value="ECO:0007669"/>
    <property type="project" value="InterPro"/>
</dbReference>
<name>A0A929MR10_ABIDE</name>
<dbReference type="InterPro" id="IPR030678">
    <property type="entry name" value="Peptide/Ni-bd"/>
</dbReference>
<dbReference type="EMBL" id="JABZFV010000054">
    <property type="protein sequence ID" value="MBF0934705.1"/>
    <property type="molecule type" value="Genomic_DNA"/>
</dbReference>
<dbReference type="PIRSF" id="PIRSF002741">
    <property type="entry name" value="MppA"/>
    <property type="match status" value="1"/>
</dbReference>
<reference evidence="6" key="1">
    <citation type="submission" date="2020-04" db="EMBL/GenBank/DDBJ databases">
        <title>Deep metagenomics examines the oral microbiome during advanced dental caries in children, revealing novel taxa and co-occurrences with host molecules.</title>
        <authorList>
            <person name="Baker J.L."/>
            <person name="Morton J.T."/>
            <person name="Dinis M."/>
            <person name="Alvarez R."/>
            <person name="Tran N.C."/>
            <person name="Knight R."/>
            <person name="Edlund A."/>
        </authorList>
    </citation>
    <scope>NUCLEOTIDE SEQUENCE</scope>
    <source>
        <strain evidence="6">JCVI_23_bin.16</strain>
    </source>
</reference>
<evidence type="ECO:0000256" key="4">
    <source>
        <dbReference type="SAM" id="SignalP"/>
    </source>
</evidence>
<evidence type="ECO:0000256" key="3">
    <source>
        <dbReference type="ARBA" id="ARBA00022729"/>
    </source>
</evidence>
<gene>
    <name evidence="6" type="ORF">HXK00_03545</name>
</gene>
<organism evidence="6 7">
    <name type="scientific">Abiotrophia defectiva</name>
    <name type="common">Streptococcus defectivus</name>
    <dbReference type="NCBI Taxonomy" id="46125"/>
    <lineage>
        <taxon>Bacteria</taxon>
        <taxon>Bacillati</taxon>
        <taxon>Bacillota</taxon>
        <taxon>Bacilli</taxon>
        <taxon>Lactobacillales</taxon>
        <taxon>Aerococcaceae</taxon>
        <taxon>Abiotrophia</taxon>
    </lineage>
</organism>
<protein>
    <submittedName>
        <fullName evidence="6">Oligopeptide ABC transporter substrate-binding protein</fullName>
    </submittedName>
</protein>
<dbReference type="InterPro" id="IPR000914">
    <property type="entry name" value="SBP_5_dom"/>
</dbReference>
<dbReference type="CDD" id="cd08510">
    <property type="entry name" value="PBP2_Lactococcal_OppA_like"/>
    <property type="match status" value="1"/>
</dbReference>
<feature type="domain" description="Solute-binding protein family 5" evidence="5">
    <location>
        <begin position="106"/>
        <end position="488"/>
    </location>
</feature>
<dbReference type="GO" id="GO:0015833">
    <property type="term" value="P:peptide transport"/>
    <property type="evidence" value="ECO:0007669"/>
    <property type="project" value="TreeGrafter"/>
</dbReference>
<feature type="chain" id="PRO_5037112546" evidence="4">
    <location>
        <begin position="29"/>
        <end position="583"/>
    </location>
</feature>
<evidence type="ECO:0000256" key="1">
    <source>
        <dbReference type="ARBA" id="ARBA00005695"/>
    </source>
</evidence>
<dbReference type="GO" id="GO:1904680">
    <property type="term" value="F:peptide transmembrane transporter activity"/>
    <property type="evidence" value="ECO:0007669"/>
    <property type="project" value="TreeGrafter"/>
</dbReference>
<sequence length="583" mass="64488">MNKTFRKNLALMATALSVSAIMWPSAIAVAEGANLPLSVTNEGTVIDGGVFKYALVGDPFSGALSSLYAEKSNDMRITEFFNPGLYGSDGDYKIDDSGLAKLTFDQANKKVTIKIPEGVTWTDGQPLTIEDVIYPYYVVGHKDYTGIRYGSDFKNVVGMEEYHDGKSDTISGLKKVDDYTLEISYKEFSASMLQAGGGVSSYVEPKHILEKTPIKDLEDSEQVRTNPVGFGPFKVKSITPGESVVFERNDNYYKGKPKLAGLQVDVVNASTAVSEMKAGNYDYASLPEDAYNTYKDASNFKTLGRLTNVYSYIGFHVGTWNKEKEQVQPDDSKPVSNKALRQAMAYAIDNDAIGQRFYEGLRVRANSPIPSMFASYNDGSIEGYTYQPEKAKQILADAGFVDKDGDGFVEDPNGKSFKLTFASMSGSDVAEPIAQYYVDAWKQIGVNVELYEGRLLEFNTFYDLLDKDADIDVFQAAMGVGGDPNPSTQFGRDNQFNSMRWATEENDKLLAAINSDAAFEDAARKKAYDDWQKYVIDEAPVIPTLYRHSLVSINNRVKNFDITLGSGTEWQDVELTADQPVKE</sequence>
<dbReference type="AlphaFoldDB" id="A0A929MR10"/>
<evidence type="ECO:0000313" key="6">
    <source>
        <dbReference type="EMBL" id="MBF0934705.1"/>
    </source>
</evidence>
<dbReference type="PANTHER" id="PTHR30290:SF9">
    <property type="entry name" value="OLIGOPEPTIDE-BINDING PROTEIN APPA"/>
    <property type="match status" value="1"/>
</dbReference>
<dbReference type="Pfam" id="PF00496">
    <property type="entry name" value="SBP_bac_5"/>
    <property type="match status" value="1"/>
</dbReference>
<dbReference type="SUPFAM" id="SSF53850">
    <property type="entry name" value="Periplasmic binding protein-like II"/>
    <property type="match status" value="1"/>
</dbReference>
<comment type="caution">
    <text evidence="6">The sequence shown here is derived from an EMBL/GenBank/DDBJ whole genome shotgun (WGS) entry which is preliminary data.</text>
</comment>
<accession>A0A929MR10</accession>
<dbReference type="Gene3D" id="3.40.190.10">
    <property type="entry name" value="Periplasmic binding protein-like II"/>
    <property type="match status" value="1"/>
</dbReference>
<proteinExistence type="inferred from homology"/>
<keyword evidence="3 4" id="KW-0732">Signal</keyword>
<comment type="similarity">
    <text evidence="1">Belongs to the bacterial solute-binding protein 5 family.</text>
</comment>
<dbReference type="Proteomes" id="UP000757900">
    <property type="component" value="Unassembled WGS sequence"/>
</dbReference>
<keyword evidence="2" id="KW-0813">Transport</keyword>
<evidence type="ECO:0000259" key="5">
    <source>
        <dbReference type="Pfam" id="PF00496"/>
    </source>
</evidence>
<dbReference type="PANTHER" id="PTHR30290">
    <property type="entry name" value="PERIPLASMIC BINDING COMPONENT OF ABC TRANSPORTER"/>
    <property type="match status" value="1"/>
</dbReference>
<dbReference type="Gene3D" id="3.10.105.10">
    <property type="entry name" value="Dipeptide-binding Protein, Domain 3"/>
    <property type="match status" value="1"/>
</dbReference>